<dbReference type="InterPro" id="IPR056868">
    <property type="entry name" value="Lipocalin_dom_nem"/>
</dbReference>
<evidence type="ECO:0000313" key="4">
    <source>
        <dbReference type="WBParaSite" id="nRc.2.0.1.t42718-RA"/>
    </source>
</evidence>
<dbReference type="PANTHER" id="PTHR37437">
    <property type="entry name" value="LIPOCALIN-RELATED PROTEIN-RELATED"/>
    <property type="match status" value="1"/>
</dbReference>
<feature type="domain" description="Lipocalin" evidence="2">
    <location>
        <begin position="471"/>
        <end position="579"/>
    </location>
</feature>
<sequence length="638" mass="70605">YDENDRNDKFILWEAFKQSSSISINSSWISYKRSATKYSAGRYWLTIEHQFYPQQLFYKTVVAISIPINIVKLGKSNSQRNQTSTDYYQYFIATDNGNLGFSIFARYPEMFFQIFDREVHTFLKANYFDDGDKYYWFRPITVYHGPENCPYPNEAKIQSLRNPIVPIQQLSDNYPIIKNCTPAPINTFEPKFESRLIRPPEEETHVLESKVNVLDAVRRKLPPGVGSGNGAKDQELIVQPKRIQQQALLQSGQPVGVLTASNRNSNTFGASASSFNGPLAPPPSASTNSFWSQLPESVQSLLNGQSSGAGSPAKVPTFNRPKGNSSISGIPNVFPSLPKAPIPQAASVLPTLPIRPEVPTGGLGPLQASSPNLPVLASQNVQPSLNTLSLLQGQTPTQFPNNGAYPFPQQSVGNENLLNQLLKSVGLGSLSQSLDLAPVNAILGLTPQQQSPQQNGLLSNVLYNALVDNQATPYGKPRISSGYGIVRGPGQLIYRTTNSPTDVNVFVLQTGPMNTDGQYEYIVLAVNCNYPLHVFARDPVVYKQKYEADVNAMLEKKGLVTSWSRLLNMVASVDYNLCTFPPSLFNVRESRSHSKDQQSKKKLRDPLETFVFLCVRKKRPPHFSIHGAPNGGAYLGRI</sequence>
<feature type="region of interest" description="Disordered" evidence="1">
    <location>
        <begin position="301"/>
        <end position="320"/>
    </location>
</feature>
<proteinExistence type="predicted"/>
<evidence type="ECO:0000259" key="2">
    <source>
        <dbReference type="Pfam" id="PF24976"/>
    </source>
</evidence>
<dbReference type="Pfam" id="PF24976">
    <property type="entry name" value="Lipocalin_10"/>
    <property type="match status" value="1"/>
</dbReference>
<evidence type="ECO:0000256" key="1">
    <source>
        <dbReference type="SAM" id="MobiDB-lite"/>
    </source>
</evidence>
<dbReference type="WBParaSite" id="nRc.2.0.1.t42718-RA">
    <property type="protein sequence ID" value="nRc.2.0.1.t42718-RA"/>
    <property type="gene ID" value="nRc.2.0.1.g42718"/>
</dbReference>
<keyword evidence="3" id="KW-1185">Reference proteome</keyword>
<reference evidence="4" key="1">
    <citation type="submission" date="2022-11" db="UniProtKB">
        <authorList>
            <consortium name="WormBaseParasite"/>
        </authorList>
    </citation>
    <scope>IDENTIFICATION</scope>
</reference>
<dbReference type="AlphaFoldDB" id="A0A915KW62"/>
<organism evidence="3 4">
    <name type="scientific">Romanomermis culicivorax</name>
    <name type="common">Nematode worm</name>
    <dbReference type="NCBI Taxonomy" id="13658"/>
    <lineage>
        <taxon>Eukaryota</taxon>
        <taxon>Metazoa</taxon>
        <taxon>Ecdysozoa</taxon>
        <taxon>Nematoda</taxon>
        <taxon>Enoplea</taxon>
        <taxon>Dorylaimia</taxon>
        <taxon>Mermithida</taxon>
        <taxon>Mermithoidea</taxon>
        <taxon>Mermithidae</taxon>
        <taxon>Romanomermis</taxon>
    </lineage>
</organism>
<dbReference type="PANTHER" id="PTHR37437:SF4">
    <property type="entry name" value="LIPOCALIN-RELATED PROTEIN"/>
    <property type="match status" value="1"/>
</dbReference>
<protein>
    <recommendedName>
        <fullName evidence="2">Lipocalin domain-containing protein</fullName>
    </recommendedName>
</protein>
<accession>A0A915KW62</accession>
<evidence type="ECO:0000313" key="3">
    <source>
        <dbReference type="Proteomes" id="UP000887565"/>
    </source>
</evidence>
<name>A0A915KW62_ROMCU</name>
<dbReference type="Proteomes" id="UP000887565">
    <property type="component" value="Unplaced"/>
</dbReference>